<dbReference type="PANTHER" id="PTHR15905:SF5">
    <property type="entry name" value="GOLGI-ASSOCIATED KINASE 1A"/>
    <property type="match status" value="1"/>
</dbReference>
<reference evidence="6 7" key="1">
    <citation type="journal article" date="2022" name="Gigascience">
        <title>A chromosome-level genome assembly and annotation of the desert horned lizard, Phrynosoma platyrhinos, provides insight into chromosomal rearrangements among reptiles.</title>
        <authorList>
            <person name="Koochekian N."/>
            <person name="Ascanio A."/>
            <person name="Farleigh K."/>
            <person name="Card D.C."/>
            <person name="Schield D.R."/>
            <person name="Castoe T.A."/>
            <person name="Jezkova T."/>
        </authorList>
    </citation>
    <scope>NUCLEOTIDE SEQUENCE [LARGE SCALE GENOMIC DNA]</scope>
    <source>
        <strain evidence="6">NK-2021</strain>
    </source>
</reference>
<dbReference type="InterPro" id="IPR029207">
    <property type="entry name" value="FAM198"/>
</dbReference>
<evidence type="ECO:0000256" key="2">
    <source>
        <dbReference type="ARBA" id="ARBA00004555"/>
    </source>
</evidence>
<comment type="subcellular location">
    <subcellularLocation>
        <location evidence="1">Endomembrane system</location>
    </subcellularLocation>
    <subcellularLocation>
        <location evidence="2">Golgi apparatus</location>
    </subcellularLocation>
</comment>
<organism evidence="6 7">
    <name type="scientific">Phrynosoma platyrhinos</name>
    <name type="common">Desert horned lizard</name>
    <dbReference type="NCBI Taxonomy" id="52577"/>
    <lineage>
        <taxon>Eukaryota</taxon>
        <taxon>Metazoa</taxon>
        <taxon>Chordata</taxon>
        <taxon>Craniata</taxon>
        <taxon>Vertebrata</taxon>
        <taxon>Euteleostomi</taxon>
        <taxon>Lepidosauria</taxon>
        <taxon>Squamata</taxon>
        <taxon>Bifurcata</taxon>
        <taxon>Unidentata</taxon>
        <taxon>Episquamata</taxon>
        <taxon>Toxicofera</taxon>
        <taxon>Iguania</taxon>
        <taxon>Phrynosomatidae</taxon>
        <taxon>Phrynosomatinae</taxon>
        <taxon>Phrynosoma</taxon>
    </lineage>
</organism>
<dbReference type="Proteomes" id="UP000826234">
    <property type="component" value="Unassembled WGS sequence"/>
</dbReference>
<evidence type="ECO:0000256" key="3">
    <source>
        <dbReference type="ARBA" id="ARBA00007691"/>
    </source>
</evidence>
<evidence type="ECO:0000256" key="5">
    <source>
        <dbReference type="ARBA" id="ARBA00023136"/>
    </source>
</evidence>
<keyword evidence="4" id="KW-0333">Golgi apparatus</keyword>
<accession>A0ABQ7TDQ7</accession>
<keyword evidence="7" id="KW-1185">Reference proteome</keyword>
<name>A0ABQ7TDQ7_PHRPL</name>
<evidence type="ECO:0000313" key="7">
    <source>
        <dbReference type="Proteomes" id="UP000826234"/>
    </source>
</evidence>
<dbReference type="PANTHER" id="PTHR15905">
    <property type="entry name" value="GOLGI-ASSOCIATED KINASE 1B-RELATED"/>
    <property type="match status" value="1"/>
</dbReference>
<proteinExistence type="inferred from homology"/>
<protein>
    <submittedName>
        <fullName evidence="6">Uncharacterized protein</fullName>
    </submittedName>
</protein>
<gene>
    <name evidence="6" type="ORF">JD844_002819</name>
</gene>
<evidence type="ECO:0000313" key="6">
    <source>
        <dbReference type="EMBL" id="KAH0627293.1"/>
    </source>
</evidence>
<comment type="caution">
    <text evidence="6">The sequence shown here is derived from an EMBL/GenBank/DDBJ whole genome shotgun (WGS) entry which is preliminary data.</text>
</comment>
<sequence>MIDDLIRRSQPSHLVFIDNAGRPLHPEAKLNFRLLQGIDGFPKTAVTVLKSGCLQNLLLQSLYVDKEFWENQGGSEGLKHWLHTIDKRGQILLQYIQEHNLTVIEDSLL</sequence>
<keyword evidence="5" id="KW-0472">Membrane</keyword>
<evidence type="ECO:0000256" key="1">
    <source>
        <dbReference type="ARBA" id="ARBA00004308"/>
    </source>
</evidence>
<dbReference type="Pfam" id="PF15051">
    <property type="entry name" value="FAM198"/>
    <property type="match status" value="1"/>
</dbReference>
<comment type="similarity">
    <text evidence="3">Belongs to the GASK family.</text>
</comment>
<dbReference type="EMBL" id="JAIPUX010000521">
    <property type="protein sequence ID" value="KAH0627293.1"/>
    <property type="molecule type" value="Genomic_DNA"/>
</dbReference>
<evidence type="ECO:0000256" key="4">
    <source>
        <dbReference type="ARBA" id="ARBA00023034"/>
    </source>
</evidence>